<feature type="region of interest" description="Disordered" evidence="1">
    <location>
        <begin position="2111"/>
        <end position="2220"/>
    </location>
</feature>
<feature type="compositionally biased region" description="Low complexity" evidence="1">
    <location>
        <begin position="2181"/>
        <end position="2201"/>
    </location>
</feature>
<feature type="compositionally biased region" description="Basic and acidic residues" evidence="1">
    <location>
        <begin position="1745"/>
        <end position="1755"/>
    </location>
</feature>
<feature type="compositionally biased region" description="Polar residues" evidence="1">
    <location>
        <begin position="2054"/>
        <end position="2074"/>
    </location>
</feature>
<feature type="region of interest" description="Disordered" evidence="1">
    <location>
        <begin position="650"/>
        <end position="696"/>
    </location>
</feature>
<feature type="compositionally biased region" description="Basic and acidic residues" evidence="1">
    <location>
        <begin position="1242"/>
        <end position="1254"/>
    </location>
</feature>
<dbReference type="EnsemblMetazoa" id="XM_019913462.1">
    <property type="protein sequence ID" value="XP_019769021.1"/>
    <property type="gene ID" value="LOC109543645"/>
</dbReference>
<feature type="compositionally biased region" description="Polar residues" evidence="1">
    <location>
        <begin position="2128"/>
        <end position="2141"/>
    </location>
</feature>
<feature type="compositionally biased region" description="Polar residues" evidence="1">
    <location>
        <begin position="1573"/>
        <end position="1582"/>
    </location>
</feature>
<accession>A0AAR5Q797</accession>
<feature type="compositionally biased region" description="Polar residues" evidence="1">
    <location>
        <begin position="651"/>
        <end position="661"/>
    </location>
</feature>
<feature type="region of interest" description="Disordered" evidence="1">
    <location>
        <begin position="2043"/>
        <end position="2080"/>
    </location>
</feature>
<feature type="region of interest" description="Disordered" evidence="1">
    <location>
        <begin position="1745"/>
        <end position="1771"/>
    </location>
</feature>
<feature type="compositionally biased region" description="Low complexity" evidence="1">
    <location>
        <begin position="1255"/>
        <end position="1274"/>
    </location>
</feature>
<feature type="compositionally biased region" description="Basic and acidic residues" evidence="1">
    <location>
        <begin position="291"/>
        <end position="301"/>
    </location>
</feature>
<feature type="region of interest" description="Disordered" evidence="1">
    <location>
        <begin position="1936"/>
        <end position="1959"/>
    </location>
</feature>
<reference evidence="3" key="1">
    <citation type="journal article" date="2013" name="Genome Biol.">
        <title>Draft genome of the mountain pine beetle, Dendroctonus ponderosae Hopkins, a major forest pest.</title>
        <authorList>
            <person name="Keeling C.I."/>
            <person name="Yuen M.M."/>
            <person name="Liao N.Y."/>
            <person name="Docking T.R."/>
            <person name="Chan S.K."/>
            <person name="Taylor G.A."/>
            <person name="Palmquist D.L."/>
            <person name="Jackman S.D."/>
            <person name="Nguyen A."/>
            <person name="Li M."/>
            <person name="Henderson H."/>
            <person name="Janes J.K."/>
            <person name="Zhao Y."/>
            <person name="Pandoh P."/>
            <person name="Moore R."/>
            <person name="Sperling F.A."/>
            <person name="Huber D.P."/>
            <person name="Birol I."/>
            <person name="Jones S.J."/>
            <person name="Bohlmann J."/>
        </authorList>
    </citation>
    <scope>NUCLEOTIDE SEQUENCE</scope>
</reference>
<proteinExistence type="predicted"/>
<evidence type="ECO:0000256" key="1">
    <source>
        <dbReference type="SAM" id="MobiDB-lite"/>
    </source>
</evidence>
<feature type="region of interest" description="Disordered" evidence="1">
    <location>
        <begin position="1"/>
        <end position="21"/>
    </location>
</feature>
<dbReference type="EnsemblMetazoa" id="XM_019913461.1">
    <property type="protein sequence ID" value="XP_019769020.1"/>
    <property type="gene ID" value="LOC109543645"/>
</dbReference>
<sequence length="2220" mass="243962">MMNLNESPHREIPISDSNSSNSVAKSHCNNLHNNSVDFIEMLTLDAKEFLTIKCVCAVKSDARQAFCKECFRNYKGSLDNINGETSENKSMDADECGGSFNDDSVLISEANGSCEAKFLNNRLPNAREIVVETHNNGEQKPDYKTSDRLSYAKCTTQPEPIDLSQSCVCSMKQSTEINNKAYDDQNDKESRTCDEIKRVKNGNNSAGDEAEEPEGLLTNAIELDLERAVRKFLQVGTKPPNPCALGKELQKCACHSMADSNHNLLSNILKAIQSNYQRAELEQSQSHKFNAGKESDEERCRSTQINATERTENENCSNCSDFPDTNKNGRGYCNENVFLRRTEPGPESPDETESGSSSTSSVSCESKKFKFTNGVKQTLGDPGVTSCKGRGTNAIQPIITDPQNKLINLEAVKPKQTCVESCKCIQASLATVSESQVSVEHAAMENLNGSNSRILDETGNVGYEQGGTIANSSSPASCGHCQPSSSYAVLDSKMSQKSENVVPSAASSSLISSCMEGINCCAKIAVDFSSSFSCENTALARHRRKDIVNGDLPNSDGFEANFTEANGAKVSEEGTREAANSVKCANNPTFAATGNEPLRDKAGKDAAFASSPTSAALADLVGVNRENIIKKEKNKGIDLDPKSMLEHVVNPASSLPNSSERLPSRSDHRQQSAYGESCASLGSIGSDGRSQEQAPISSRKFAVNVVPNDAAGIRVSQASNPAAVNLLLTEPPSDFCQTCTSSEGARSEQVNLIGPRIAAAKQQELTWEFRNGRLVFAENRTNSASLRPGAEQVVCSESSPTLKVDEGGHQLRENLTENLHGSADGDAVDATDQQAISERFPLTSSAKIEVEPPVPQINNCSTDGSILSSNHILSSRDINKRAGDINSRLKYLEDKLKKAGITDVKSSNHSEEDTLIVPNLNCANKDNTEPDKNNNRNNLGCSVEAQSSCDCGHNKDISKTHKYVAFNGNLQEENGDLKVINYSDFQKDSSGFSEKEIVSRGIEDKGINSESEDFIPDGFQDFCQFDVNDLTGLSAFDTNESLGIYDEFLEDSSSDESCDCVEDDHFIVIRRMRGDGIAMVNESLERNKHNPDRENLKSLLKKPGHLNGRKSNRVVFNEKKNEFFDADYIILIREDCELDDDDDDGVCTCQQHEMVRLTCCEPNCNCQYEGGMEPTPQSPKFAPPMEFVDAVTLSPPEGYKDMELMAVARGQQRGAVCRECSATHEGEIDEGEASQSDSEMDGQTREQEEKEKTDQSQQTTPTTPPSSGSSNNQNYILGTMPMNRIPPQYQSPKPTEITEKPQPQGSPISGILKGGRLWKQQSQQSADPHYAKNSDLNLLSSDSVTSDEETGNRRSVRFIESEERGKRDSCDGAPESSPDEETRAQKDRIVNEPAQSNAKQEVMPGSSPDAPEMTLTFKLGNHVLISNNSLKPNSAVRQLFPCTKNLAAAQGVEEEENSQQYLVTAESLRAFEEAKRSKLPQIIQSGETDETIKRAIERNTLRRSLIRYEPRNKKQPYKSDNSLVERIKQLTCDVDDKSTKVEPNPSSSGTNEQAEDILDSRTSPPGEEARNSPDVNTLSVNKTQDKSFSPSSSSTTSSNSSMSINQSYQQARKLSATSEQILMIDPKRSETLPDIQNNFRREIKNLPDIGGPPNQDLNEQFRMLPYPPDIGHGAVVNKINSASNTNESRRQFLSTLAPLTACVSMGGAHNEDYYYHMSNNHPGDRVSVASSGTEYSLEDIDEGLKTADDDRKRNAPDVLAGTPSASESGDELAMFVQQDAGRIERIKKKYQPTEQSSKGNKANDEDDENDDYGFNRRPSVCGIQPQFSSTTEILQQIQNKLQPPPPPSAKVAWPYYSSTLTDNKQKNINVPSSNYHYINLAEDAKTRNYPPQYRPAPMQEESLYQNCANQRCVSRGVYERSNANVYSSVIRMGTDYYQPVPGSRPRNGRPQSPPPMDMSKQFHQTMVYIPYNHIEGYQPVQYYHQTGTSDYVTRVSSQNQINKRYIEPIYQSRAHHHMDEHHYNPNMLPPVPPKVLNRVSYPNGQPPPHAMMSGSRSESPLAGQFSTARSTQTPGHAMPSCGYYPSNSRYRPMAGPGPMWQGESNYSGKVNRHSFPSVGARYPPADNVSLTDSDSQHSGSLANGYRQPDISLYASKDSITNSPTKPRFIERGVPEGAASVSPQDLSGISQSSSSTMTSPTSPQNPPVPTSQKAMFYAMNV</sequence>
<dbReference type="Proteomes" id="UP000019118">
    <property type="component" value="Unassembled WGS sequence"/>
</dbReference>
<protein>
    <submittedName>
        <fullName evidence="2">Uncharacterized protein</fullName>
    </submittedName>
</protein>
<feature type="compositionally biased region" description="Low complexity" evidence="1">
    <location>
        <begin position="1587"/>
        <end position="1607"/>
    </location>
</feature>
<evidence type="ECO:0000313" key="3">
    <source>
        <dbReference type="Proteomes" id="UP000019118"/>
    </source>
</evidence>
<keyword evidence="3" id="KW-1185">Reference proteome</keyword>
<feature type="compositionally biased region" description="Low complexity" evidence="1">
    <location>
        <begin position="1333"/>
        <end position="1343"/>
    </location>
</feature>
<feature type="region of interest" description="Disordered" evidence="1">
    <location>
        <begin position="1534"/>
        <end position="1612"/>
    </location>
</feature>
<feature type="region of interest" description="Disordered" evidence="1">
    <location>
        <begin position="1224"/>
        <end position="1411"/>
    </location>
</feature>
<feature type="region of interest" description="Disordered" evidence="1">
    <location>
        <begin position="340"/>
        <end position="362"/>
    </location>
</feature>
<feature type="region of interest" description="Disordered" evidence="1">
    <location>
        <begin position="283"/>
        <end position="302"/>
    </location>
</feature>
<feature type="compositionally biased region" description="Basic and acidic residues" evidence="1">
    <location>
        <begin position="1380"/>
        <end position="1390"/>
    </location>
</feature>
<feature type="compositionally biased region" description="Basic and acidic residues" evidence="1">
    <location>
        <begin position="1357"/>
        <end position="1370"/>
    </location>
</feature>
<name>A0AAR5Q797_DENPD</name>
<feature type="region of interest" description="Disordered" evidence="1">
    <location>
        <begin position="1787"/>
        <end position="1817"/>
    </location>
</feature>
<reference evidence="2" key="2">
    <citation type="submission" date="2024-08" db="UniProtKB">
        <authorList>
            <consortium name="EnsemblMetazoa"/>
        </authorList>
    </citation>
    <scope>IDENTIFICATION</scope>
</reference>
<organism evidence="2 3">
    <name type="scientific">Dendroctonus ponderosae</name>
    <name type="common">Mountain pine beetle</name>
    <dbReference type="NCBI Taxonomy" id="77166"/>
    <lineage>
        <taxon>Eukaryota</taxon>
        <taxon>Metazoa</taxon>
        <taxon>Ecdysozoa</taxon>
        <taxon>Arthropoda</taxon>
        <taxon>Hexapoda</taxon>
        <taxon>Insecta</taxon>
        <taxon>Pterygota</taxon>
        <taxon>Neoptera</taxon>
        <taxon>Endopterygota</taxon>
        <taxon>Coleoptera</taxon>
        <taxon>Polyphaga</taxon>
        <taxon>Cucujiformia</taxon>
        <taxon>Curculionidae</taxon>
        <taxon>Scolytinae</taxon>
        <taxon>Dendroctonus</taxon>
    </lineage>
</organism>
<evidence type="ECO:0000313" key="2">
    <source>
        <dbReference type="EnsemblMetazoa" id="XP_019769021.1"/>
    </source>
</evidence>